<feature type="transmembrane region" description="Helical" evidence="2">
    <location>
        <begin position="168"/>
        <end position="186"/>
    </location>
</feature>
<keyword evidence="2" id="KW-0472">Membrane</keyword>
<feature type="transmembrane region" description="Helical" evidence="2">
    <location>
        <begin position="115"/>
        <end position="134"/>
    </location>
</feature>
<dbReference type="GO" id="GO:0005886">
    <property type="term" value="C:plasma membrane"/>
    <property type="evidence" value="ECO:0007669"/>
    <property type="project" value="TreeGrafter"/>
</dbReference>
<evidence type="ECO:0000313" key="4">
    <source>
        <dbReference type="EMBL" id="PAD21210.1"/>
    </source>
</evidence>
<reference evidence="4 5" key="1">
    <citation type="submission" date="2017-07" db="EMBL/GenBank/DDBJ databases">
        <title>Isolation and whole genome analysis of endospore-forming bacteria from heroin.</title>
        <authorList>
            <person name="Kalinowski J."/>
            <person name="Ahrens B."/>
            <person name="Al-Dilaimi A."/>
            <person name="Winkler A."/>
            <person name="Wibberg D."/>
            <person name="Schleenbecker U."/>
            <person name="Ruckert C."/>
            <person name="Wolfel R."/>
            <person name="Grass G."/>
        </authorList>
    </citation>
    <scope>NUCLEOTIDE SEQUENCE [LARGE SCALE GENOMIC DNA]</scope>
    <source>
        <strain evidence="4 5">7528</strain>
    </source>
</reference>
<dbReference type="SUPFAM" id="SSF55073">
    <property type="entry name" value="Nucleotide cyclase"/>
    <property type="match status" value="1"/>
</dbReference>
<dbReference type="CDD" id="cd01949">
    <property type="entry name" value="GGDEF"/>
    <property type="match status" value="1"/>
</dbReference>
<dbReference type="InterPro" id="IPR029787">
    <property type="entry name" value="Nucleotide_cyclase"/>
</dbReference>
<evidence type="ECO:0000256" key="1">
    <source>
        <dbReference type="SAM" id="Coils"/>
    </source>
</evidence>
<keyword evidence="1" id="KW-0175">Coiled coil</keyword>
<accession>A0A268AAR1</accession>
<comment type="caution">
    <text evidence="4">The sequence shown here is derived from an EMBL/GenBank/DDBJ whole genome shotgun (WGS) entry which is preliminary data.</text>
</comment>
<dbReference type="PANTHER" id="PTHR45138:SF9">
    <property type="entry name" value="DIGUANYLATE CYCLASE DGCM-RELATED"/>
    <property type="match status" value="1"/>
</dbReference>
<proteinExistence type="predicted"/>
<sequence length="395" mass="45028">MGILHAFTLPSVPKENKQKFKEVVLEENWKRTKLFAIIIVIFEAILIVMQLPEGIDLYVGLYLGLFSAAAIYLLCIYIMEKKKISTGYRMFMIHSFVFLFLAWGTMVTLLDQLHYGHVMAFVVNYMCVSTLFLANGRHYLLFALPNVIFLYVGLPFYQQSADMVSGHYTNLTVFIFFCWLASQLLYKGFAVNFYNKLLLTETNEELEAQIAQNEVMNAQLKKQAMLDELTGVPNRRGFQDYINSVMTDDSKRRLSLLLLYVDASKSYNDHYGHLRGDEVLRLVAQSIYQTTMIPTAGWARYGGEEFVLAVFDQPSEKLDELAEAIRQAVQELRIVHAFSPVADRVTVSIGIYSAAISDGVQLSYFIGQADEALYEAKRSGRNTVIKREELSESFA</sequence>
<dbReference type="Proteomes" id="UP000216013">
    <property type="component" value="Unassembled WGS sequence"/>
</dbReference>
<feature type="transmembrane region" description="Helical" evidence="2">
    <location>
        <begin position="91"/>
        <end position="109"/>
    </location>
</feature>
<evidence type="ECO:0000313" key="5">
    <source>
        <dbReference type="Proteomes" id="UP000216013"/>
    </source>
</evidence>
<feature type="transmembrane region" description="Helical" evidence="2">
    <location>
        <begin position="57"/>
        <end position="79"/>
    </location>
</feature>
<dbReference type="EMBL" id="NPBV01000017">
    <property type="protein sequence ID" value="PAD21210.1"/>
    <property type="molecule type" value="Genomic_DNA"/>
</dbReference>
<keyword evidence="2" id="KW-0812">Transmembrane</keyword>
<feature type="transmembrane region" description="Helical" evidence="2">
    <location>
        <begin position="34"/>
        <end position="51"/>
    </location>
</feature>
<feature type="transmembrane region" description="Helical" evidence="2">
    <location>
        <begin position="139"/>
        <end position="156"/>
    </location>
</feature>
<gene>
    <name evidence="4" type="ORF">CHH64_09765</name>
</gene>
<keyword evidence="2" id="KW-1133">Transmembrane helix</keyword>
<dbReference type="PANTHER" id="PTHR45138">
    <property type="entry name" value="REGULATORY COMPONENTS OF SENSORY TRANSDUCTION SYSTEM"/>
    <property type="match status" value="1"/>
</dbReference>
<organism evidence="4 5">
    <name type="scientific">Terribacillus saccharophilus</name>
    <dbReference type="NCBI Taxonomy" id="361277"/>
    <lineage>
        <taxon>Bacteria</taxon>
        <taxon>Bacillati</taxon>
        <taxon>Bacillota</taxon>
        <taxon>Bacilli</taxon>
        <taxon>Bacillales</taxon>
        <taxon>Bacillaceae</taxon>
        <taxon>Terribacillus</taxon>
    </lineage>
</organism>
<evidence type="ECO:0000256" key="2">
    <source>
        <dbReference type="SAM" id="Phobius"/>
    </source>
</evidence>
<dbReference type="NCBIfam" id="TIGR00254">
    <property type="entry name" value="GGDEF"/>
    <property type="match status" value="1"/>
</dbReference>
<dbReference type="PROSITE" id="PS50887">
    <property type="entry name" value="GGDEF"/>
    <property type="match status" value="1"/>
</dbReference>
<dbReference type="InterPro" id="IPR050469">
    <property type="entry name" value="Diguanylate_Cyclase"/>
</dbReference>
<dbReference type="InterPro" id="IPR000160">
    <property type="entry name" value="GGDEF_dom"/>
</dbReference>
<protein>
    <recommendedName>
        <fullName evidence="3">GGDEF domain-containing protein</fullName>
    </recommendedName>
</protein>
<dbReference type="RefSeq" id="WP_095261038.1">
    <property type="nucleotide sequence ID" value="NZ_NPBV01000017.1"/>
</dbReference>
<dbReference type="Gene3D" id="3.30.70.270">
    <property type="match status" value="1"/>
</dbReference>
<evidence type="ECO:0000259" key="3">
    <source>
        <dbReference type="PROSITE" id="PS50887"/>
    </source>
</evidence>
<name>A0A268AAR1_9BACI</name>
<dbReference type="GO" id="GO:1902201">
    <property type="term" value="P:negative regulation of bacterial-type flagellum-dependent cell motility"/>
    <property type="evidence" value="ECO:0007669"/>
    <property type="project" value="TreeGrafter"/>
</dbReference>
<dbReference type="Pfam" id="PF00990">
    <property type="entry name" value="GGDEF"/>
    <property type="match status" value="1"/>
</dbReference>
<dbReference type="GO" id="GO:0052621">
    <property type="term" value="F:diguanylate cyclase activity"/>
    <property type="evidence" value="ECO:0007669"/>
    <property type="project" value="TreeGrafter"/>
</dbReference>
<dbReference type="GO" id="GO:0043709">
    <property type="term" value="P:cell adhesion involved in single-species biofilm formation"/>
    <property type="evidence" value="ECO:0007669"/>
    <property type="project" value="TreeGrafter"/>
</dbReference>
<dbReference type="AlphaFoldDB" id="A0A268AAR1"/>
<feature type="coiled-coil region" evidence="1">
    <location>
        <begin position="199"/>
        <end position="228"/>
    </location>
</feature>
<dbReference type="InterPro" id="IPR043128">
    <property type="entry name" value="Rev_trsase/Diguanyl_cyclase"/>
</dbReference>
<feature type="domain" description="GGDEF" evidence="3">
    <location>
        <begin position="252"/>
        <end position="389"/>
    </location>
</feature>
<dbReference type="SMART" id="SM00267">
    <property type="entry name" value="GGDEF"/>
    <property type="match status" value="1"/>
</dbReference>